<dbReference type="Proteomes" id="UP000006038">
    <property type="component" value="Chromosome 6"/>
</dbReference>
<reference evidence="2" key="2">
    <citation type="submission" date="2013-04" db="UniProtKB">
        <authorList>
            <consortium name="EnsemblPlants"/>
        </authorList>
    </citation>
    <scope>IDENTIFICATION</scope>
</reference>
<evidence type="ECO:0000313" key="2">
    <source>
        <dbReference type="EnsemblPlants" id="OB06G25500.1"/>
    </source>
</evidence>
<dbReference type="Gramene" id="OB06G25500.1">
    <property type="protein sequence ID" value="OB06G25500.1"/>
    <property type="gene ID" value="OB06G25500"/>
</dbReference>
<dbReference type="HOGENOM" id="CLU_2203747_0_0_1"/>
<keyword evidence="3" id="KW-1185">Reference proteome</keyword>
<reference evidence="2" key="1">
    <citation type="journal article" date="2013" name="Nat. Commun.">
        <title>Whole-genome sequencing of Oryza brachyantha reveals mechanisms underlying Oryza genome evolution.</title>
        <authorList>
            <person name="Chen J."/>
            <person name="Huang Q."/>
            <person name="Gao D."/>
            <person name="Wang J."/>
            <person name="Lang Y."/>
            <person name="Liu T."/>
            <person name="Li B."/>
            <person name="Bai Z."/>
            <person name="Luis Goicoechea J."/>
            <person name="Liang C."/>
            <person name="Chen C."/>
            <person name="Zhang W."/>
            <person name="Sun S."/>
            <person name="Liao Y."/>
            <person name="Zhang X."/>
            <person name="Yang L."/>
            <person name="Song C."/>
            <person name="Wang M."/>
            <person name="Shi J."/>
            <person name="Liu G."/>
            <person name="Liu J."/>
            <person name="Zhou H."/>
            <person name="Zhou W."/>
            <person name="Yu Q."/>
            <person name="An N."/>
            <person name="Chen Y."/>
            <person name="Cai Q."/>
            <person name="Wang B."/>
            <person name="Liu B."/>
            <person name="Min J."/>
            <person name="Huang Y."/>
            <person name="Wu H."/>
            <person name="Li Z."/>
            <person name="Zhang Y."/>
            <person name="Yin Y."/>
            <person name="Song W."/>
            <person name="Jiang J."/>
            <person name="Jackson S.A."/>
            <person name="Wing R.A."/>
            <person name="Wang J."/>
            <person name="Chen M."/>
        </authorList>
    </citation>
    <scope>NUCLEOTIDE SEQUENCE [LARGE SCALE GENOMIC DNA]</scope>
    <source>
        <strain evidence="2">cv. IRGC 101232</strain>
    </source>
</reference>
<name>J3MEV6_ORYBR</name>
<proteinExistence type="predicted"/>
<sequence length="108" mass="12002">MFGSPLEMLSSRVILAKDDGGKQHGERRGGIGGEGGGHDATCHEVLVEQRLGCHCPPLFFLFHLPDLDCPSVHSSNDDLAKLKISRQSGHFQNDHGRKKYINLFFQFL</sequence>
<accession>J3MEV6</accession>
<organism evidence="2">
    <name type="scientific">Oryza brachyantha</name>
    <name type="common">malo sina</name>
    <dbReference type="NCBI Taxonomy" id="4533"/>
    <lineage>
        <taxon>Eukaryota</taxon>
        <taxon>Viridiplantae</taxon>
        <taxon>Streptophyta</taxon>
        <taxon>Embryophyta</taxon>
        <taxon>Tracheophyta</taxon>
        <taxon>Spermatophyta</taxon>
        <taxon>Magnoliopsida</taxon>
        <taxon>Liliopsida</taxon>
        <taxon>Poales</taxon>
        <taxon>Poaceae</taxon>
        <taxon>BOP clade</taxon>
        <taxon>Oryzoideae</taxon>
        <taxon>Oryzeae</taxon>
        <taxon>Oryzinae</taxon>
        <taxon>Oryza</taxon>
    </lineage>
</organism>
<evidence type="ECO:0000256" key="1">
    <source>
        <dbReference type="SAM" id="MobiDB-lite"/>
    </source>
</evidence>
<dbReference type="AlphaFoldDB" id="J3MEV6"/>
<protein>
    <submittedName>
        <fullName evidence="2">Uncharacterized protein</fullName>
    </submittedName>
</protein>
<dbReference type="EnsemblPlants" id="OB06G25500.1">
    <property type="protein sequence ID" value="OB06G25500.1"/>
    <property type="gene ID" value="OB06G25500"/>
</dbReference>
<feature type="region of interest" description="Disordered" evidence="1">
    <location>
        <begin position="17"/>
        <end position="36"/>
    </location>
</feature>
<feature type="compositionally biased region" description="Basic and acidic residues" evidence="1">
    <location>
        <begin position="17"/>
        <end position="29"/>
    </location>
</feature>
<evidence type="ECO:0000313" key="3">
    <source>
        <dbReference type="Proteomes" id="UP000006038"/>
    </source>
</evidence>